<sequence length="410" mass="47040">MKVIQTMLTTNIAIRKNKKFTTAALGCFLRLPLTNHNLAFASLLARLQMNTSLAYPTLAAQQKKLAELYDLQLDIMPQLFGKEIILTYYANFVEPTEVLDPDYTYDEIVKTLSQIIESPSYDRDWFAYAKRQLEDDYRELMEQPSNYAINRFFKIWYRDRPDYAENFMGSIDEIKNAGFTEMDNFIDSLRNVPMAVIGMGRDNQLLTKLVDSSFRGAGIIKQFQVDDLTIPVENNPIEKVDEQNNIQAQLLMGFGFKQKITYQGQIVGMLLSQYLAGDQSSKLFSQIREELGAAYDVGATNFANNCLFLVNTGLDPAKVEDAKRIIFNEMQKIADGQIDEELFKKSKKALQRNTKIGLDSQNWQLGQALRGELFPDYLNFDREAAIKRATPHQLVDFVQNLFFNESYVLK</sequence>
<dbReference type="GO" id="GO:0016787">
    <property type="term" value="F:hydrolase activity"/>
    <property type="evidence" value="ECO:0007669"/>
    <property type="project" value="UniProtKB-KW"/>
</dbReference>
<name>C2ELZ9_9LACO</name>
<evidence type="ECO:0000313" key="3">
    <source>
        <dbReference type="Proteomes" id="UP000005583"/>
    </source>
</evidence>
<dbReference type="eggNOG" id="COG0612">
    <property type="taxonomic scope" value="Bacteria"/>
</dbReference>
<feature type="domain" description="Peptidase M16 C-terminal" evidence="1">
    <location>
        <begin position="229"/>
        <end position="350"/>
    </location>
</feature>
<comment type="caution">
    <text evidence="2">The sequence shown here is derived from an EMBL/GenBank/DDBJ whole genome shotgun (WGS) entry which is preliminary data.</text>
</comment>
<dbReference type="InterPro" id="IPR011249">
    <property type="entry name" value="Metalloenz_LuxS/M16"/>
</dbReference>
<evidence type="ECO:0000313" key="2">
    <source>
        <dbReference type="EMBL" id="EEJ72459.1"/>
    </source>
</evidence>
<proteinExistence type="predicted"/>
<dbReference type="GO" id="GO:0046872">
    <property type="term" value="F:metal ion binding"/>
    <property type="evidence" value="ECO:0007669"/>
    <property type="project" value="InterPro"/>
</dbReference>
<dbReference type="PATRIC" id="fig|525365.8.peg.1682"/>
<organism evidence="2 3">
    <name type="scientific">Lactobacillus ultunensis DSM 16047</name>
    <dbReference type="NCBI Taxonomy" id="525365"/>
    <lineage>
        <taxon>Bacteria</taxon>
        <taxon>Bacillati</taxon>
        <taxon>Bacillota</taxon>
        <taxon>Bacilli</taxon>
        <taxon>Lactobacillales</taxon>
        <taxon>Lactobacillaceae</taxon>
        <taxon>Lactobacillus</taxon>
    </lineage>
</organism>
<keyword evidence="3" id="KW-1185">Reference proteome</keyword>
<accession>C2ELZ9</accession>
<protein>
    <submittedName>
        <fullName evidence="2">Peptidase M16 inactive domain protein</fullName>
        <ecNumber evidence="2">3.4.24.-</ecNumber>
    </submittedName>
</protein>
<dbReference type="InterPro" id="IPR007863">
    <property type="entry name" value="Peptidase_M16_C"/>
</dbReference>
<reference evidence="2 3" key="1">
    <citation type="submission" date="2009-01" db="EMBL/GenBank/DDBJ databases">
        <authorList>
            <person name="Qin X."/>
            <person name="Bachman B."/>
            <person name="Battles P."/>
            <person name="Bell A."/>
            <person name="Bess C."/>
            <person name="Bickham C."/>
            <person name="Chaboub L."/>
            <person name="Chen D."/>
            <person name="Coyle M."/>
            <person name="Deiros D.R."/>
            <person name="Dinh H."/>
            <person name="Forbes L."/>
            <person name="Fowler G."/>
            <person name="Francisco L."/>
            <person name="Fu Q."/>
            <person name="Gubbala S."/>
            <person name="Hale W."/>
            <person name="Han Y."/>
            <person name="Hemphill L."/>
            <person name="Highlander S.K."/>
            <person name="Hirani K."/>
            <person name="Hogues M."/>
            <person name="Jackson L."/>
            <person name="Jakkamsetti A."/>
            <person name="Javaid M."/>
            <person name="Jiang H."/>
            <person name="Korchina V."/>
            <person name="Kovar C."/>
            <person name="Lara F."/>
            <person name="Lee S."/>
            <person name="Mata R."/>
            <person name="Mathew T."/>
            <person name="Moen C."/>
            <person name="Morales K."/>
            <person name="Munidasa M."/>
            <person name="Nazareth L."/>
            <person name="Ngo R."/>
            <person name="Nguyen L."/>
            <person name="Okwuonu G."/>
            <person name="Ongeri F."/>
            <person name="Patil S."/>
            <person name="Petrosino J."/>
            <person name="Pham C."/>
            <person name="Pham P."/>
            <person name="Pu L.-L."/>
            <person name="Puazo M."/>
            <person name="Raj R."/>
            <person name="Reid J."/>
            <person name="Rouhana J."/>
            <person name="Saada N."/>
            <person name="Shang Y."/>
            <person name="Simmons D."/>
            <person name="Thornton R."/>
            <person name="Warren J."/>
            <person name="Weissenberger G."/>
            <person name="Zhang J."/>
            <person name="Zhang L."/>
            <person name="Zhou C."/>
            <person name="Zhu D."/>
            <person name="Muzny D."/>
            <person name="Worley K."/>
            <person name="Gibbs R."/>
        </authorList>
    </citation>
    <scope>NUCLEOTIDE SEQUENCE [LARGE SCALE GENOMIC DNA]</scope>
    <source>
        <strain evidence="2 3">DSM 16047</strain>
    </source>
</reference>
<evidence type="ECO:0000259" key="1">
    <source>
        <dbReference type="Pfam" id="PF05193"/>
    </source>
</evidence>
<dbReference type="STRING" id="525365.HMPREF0548_0695"/>
<dbReference type="Gene3D" id="3.30.830.10">
    <property type="entry name" value="Metalloenzyme, LuxS/M16 peptidase-like"/>
    <property type="match status" value="2"/>
</dbReference>
<dbReference type="SUPFAM" id="SSF63411">
    <property type="entry name" value="LuxS/MPP-like metallohydrolase"/>
    <property type="match status" value="2"/>
</dbReference>
<dbReference type="Proteomes" id="UP000005583">
    <property type="component" value="Unassembled WGS sequence"/>
</dbReference>
<dbReference type="HOGENOM" id="CLU_670462_0_0_9"/>
<dbReference type="EC" id="3.4.24.-" evidence="2"/>
<dbReference type="AlphaFoldDB" id="C2ELZ9"/>
<keyword evidence="2" id="KW-0378">Hydrolase</keyword>
<gene>
    <name evidence="2" type="ORF">HMPREF0548_0695</name>
</gene>
<dbReference type="EMBL" id="ACGU01000036">
    <property type="protein sequence ID" value="EEJ72459.1"/>
    <property type="molecule type" value="Genomic_DNA"/>
</dbReference>
<dbReference type="Pfam" id="PF05193">
    <property type="entry name" value="Peptidase_M16_C"/>
    <property type="match status" value="1"/>
</dbReference>